<dbReference type="Proteomes" id="UP000007519">
    <property type="component" value="Chromosome"/>
</dbReference>
<dbReference type="OrthoDB" id="1490320at2"/>
<name>H6L8V5_SAPGL</name>
<keyword evidence="1" id="KW-1133">Transmembrane helix</keyword>
<evidence type="ECO:0000313" key="3">
    <source>
        <dbReference type="Proteomes" id="UP000007519"/>
    </source>
</evidence>
<evidence type="ECO:0000313" key="2">
    <source>
        <dbReference type="EMBL" id="AFC26911.1"/>
    </source>
</evidence>
<dbReference type="eggNOG" id="ENOG502ZCX1">
    <property type="taxonomic scope" value="Bacteria"/>
</dbReference>
<sequence length="263" mass="30480">MGRLAVILITVMVVTTFFSIHILLRYYNRTRKRSLSKLSDRELLAAFAMNNYVLSIPQLQTMSSLTSADLSLRMQAWMNLSAFRSLYDGSDKVLYQLKANLPQLDRPLSTANKSPKELLEAFRPLHTGREINVAELVWVFDLELYEARKLLKEWLKADFLKSYYDGHFQRYYTFKEQELKGNFKLAKEVEAERIELDDASLLKLAVEHGGKLTASQLCLTTKSSLDEAQDRLDELYDKGVFFLDIDEEKGKISYVLREQDLKI</sequence>
<keyword evidence="3" id="KW-1185">Reference proteome</keyword>
<dbReference type="STRING" id="984262.SGRA_4196"/>
<keyword evidence="1" id="KW-0472">Membrane</keyword>
<reference evidence="2 3" key="1">
    <citation type="journal article" date="2012" name="Stand. Genomic Sci.">
        <title>Complete genome sequencing and analysis of Saprospira grandis str. Lewin, a predatory marine bacterium.</title>
        <authorList>
            <person name="Saw J.H."/>
            <person name="Yuryev A."/>
            <person name="Kanbe M."/>
            <person name="Hou S."/>
            <person name="Young A.G."/>
            <person name="Aizawa S."/>
            <person name="Alam M."/>
        </authorList>
    </citation>
    <scope>NUCLEOTIDE SEQUENCE [LARGE SCALE GENOMIC DNA]</scope>
    <source>
        <strain evidence="2 3">Lewin</strain>
    </source>
</reference>
<dbReference type="RefSeq" id="WP_015694486.1">
    <property type="nucleotide sequence ID" value="NC_016940.1"/>
</dbReference>
<accession>H6L8V5</accession>
<keyword evidence="1" id="KW-0812">Transmembrane</keyword>
<dbReference type="KEGG" id="sgn:SGRA_4196"/>
<evidence type="ECO:0000256" key="1">
    <source>
        <dbReference type="SAM" id="Phobius"/>
    </source>
</evidence>
<organism evidence="2 3">
    <name type="scientific">Saprospira grandis (strain Lewin)</name>
    <dbReference type="NCBI Taxonomy" id="984262"/>
    <lineage>
        <taxon>Bacteria</taxon>
        <taxon>Pseudomonadati</taxon>
        <taxon>Bacteroidota</taxon>
        <taxon>Saprospiria</taxon>
        <taxon>Saprospirales</taxon>
        <taxon>Saprospiraceae</taxon>
        <taxon>Saprospira</taxon>
    </lineage>
</organism>
<dbReference type="EMBL" id="CP002831">
    <property type="protein sequence ID" value="AFC26911.1"/>
    <property type="molecule type" value="Genomic_DNA"/>
</dbReference>
<dbReference type="AlphaFoldDB" id="H6L8V5"/>
<feature type="transmembrane region" description="Helical" evidence="1">
    <location>
        <begin position="6"/>
        <end position="27"/>
    </location>
</feature>
<dbReference type="HOGENOM" id="CLU_1057233_0_0_10"/>
<protein>
    <submittedName>
        <fullName evidence="2">Uncharacterized protein</fullName>
    </submittedName>
</protein>
<proteinExistence type="predicted"/>
<gene>
    <name evidence="2" type="ordered locus">SGRA_4196</name>
</gene>